<accession>A0A6N0HY03</accession>
<evidence type="ECO:0000313" key="2">
    <source>
        <dbReference type="EMBL" id="QKQ27167.1"/>
    </source>
</evidence>
<dbReference type="Proteomes" id="UP000509658">
    <property type="component" value="Chromosome"/>
</dbReference>
<dbReference type="Gene3D" id="1.20.1270.180">
    <property type="match status" value="1"/>
</dbReference>
<dbReference type="AlphaFoldDB" id="A0A6N0HY03"/>
<sequence length="96" mass="11364">MSDEALKKKERVLLELVADSGLLSDDEHNSETRVALAELYQAWHLFRDAQCEVNGYLHVYPADSRLFSSEYNACRLRMNRKRIDYLDRLENEIYDH</sequence>
<dbReference type="InterPro" id="IPR009739">
    <property type="entry name" value="LprI-like_N"/>
</dbReference>
<protein>
    <submittedName>
        <fullName evidence="2">DUF1311 domain-containing protein</fullName>
    </submittedName>
</protein>
<dbReference type="KEGG" id="rev:HUE57_13360"/>
<name>A0A6N0HY03_9GAMM</name>
<reference evidence="2 3" key="1">
    <citation type="submission" date="2020-05" db="EMBL/GenBank/DDBJ databases">
        <title>Horizontal transmission and recombination maintain forever young bacterial symbiont genomes.</title>
        <authorList>
            <person name="Russell S.L."/>
            <person name="Pepper-Tunick E."/>
            <person name="Svedberg J."/>
            <person name="Byrne A."/>
            <person name="Ruelas Castillo J."/>
            <person name="Vollmers C."/>
            <person name="Beinart R.A."/>
            <person name="Corbett-Detig R."/>
        </authorList>
    </citation>
    <scope>NUCLEOTIDE SEQUENCE [LARGE SCALE GENOMIC DNA]</scope>
    <source>
        <strain evidence="2">Santa_Monica_outfall</strain>
    </source>
</reference>
<dbReference type="EMBL" id="CP054491">
    <property type="protein sequence ID" value="QKQ27167.1"/>
    <property type="molecule type" value="Genomic_DNA"/>
</dbReference>
<feature type="domain" description="Lysozyme inhibitor LprI-like N-terminal" evidence="1">
    <location>
        <begin position="23"/>
        <end position="86"/>
    </location>
</feature>
<evidence type="ECO:0000313" key="3">
    <source>
        <dbReference type="Proteomes" id="UP000509658"/>
    </source>
</evidence>
<organism evidence="2 3">
    <name type="scientific">Candidatus Reidiella endopervernicosa</name>
    <dbReference type="NCBI Taxonomy" id="2738883"/>
    <lineage>
        <taxon>Bacteria</taxon>
        <taxon>Pseudomonadati</taxon>
        <taxon>Pseudomonadota</taxon>
        <taxon>Gammaproteobacteria</taxon>
        <taxon>Candidatus Reidiella</taxon>
    </lineage>
</organism>
<dbReference type="Pfam" id="PF07007">
    <property type="entry name" value="LprI"/>
    <property type="match status" value="1"/>
</dbReference>
<proteinExistence type="predicted"/>
<gene>
    <name evidence="2" type="ORF">HUE57_13360</name>
</gene>
<evidence type="ECO:0000259" key="1">
    <source>
        <dbReference type="Pfam" id="PF07007"/>
    </source>
</evidence>
<keyword evidence="3" id="KW-1185">Reference proteome</keyword>